<evidence type="ECO:0000256" key="13">
    <source>
        <dbReference type="SAM" id="Phobius"/>
    </source>
</evidence>
<keyword evidence="5 13" id="KW-0812">Transmembrane</keyword>
<evidence type="ECO:0000256" key="7">
    <source>
        <dbReference type="ARBA" id="ARBA00023065"/>
    </source>
</evidence>
<evidence type="ECO:0000256" key="1">
    <source>
        <dbReference type="ARBA" id="ARBA00004651"/>
    </source>
</evidence>
<organism evidence="15">
    <name type="scientific">Hyalella azteca</name>
    <name type="common">Amphipod</name>
    <dbReference type="NCBI Taxonomy" id="294128"/>
    <lineage>
        <taxon>Eukaryota</taxon>
        <taxon>Metazoa</taxon>
        <taxon>Ecdysozoa</taxon>
        <taxon>Arthropoda</taxon>
        <taxon>Crustacea</taxon>
        <taxon>Multicrustacea</taxon>
        <taxon>Malacostraca</taxon>
        <taxon>Eumalacostraca</taxon>
        <taxon>Peracarida</taxon>
        <taxon>Amphipoda</taxon>
        <taxon>Senticaudata</taxon>
        <taxon>Talitrida</taxon>
        <taxon>Talitroidea</taxon>
        <taxon>Hyalellidae</taxon>
        <taxon>Hyalella</taxon>
    </lineage>
</organism>
<evidence type="ECO:0000256" key="12">
    <source>
        <dbReference type="ARBA" id="ARBA00023303"/>
    </source>
</evidence>
<dbReference type="GO" id="GO:0015276">
    <property type="term" value="F:ligand-gated monoatomic ion channel activity"/>
    <property type="evidence" value="ECO:0007669"/>
    <property type="project" value="InterPro"/>
</dbReference>
<sequence length="374" mass="41687">TLTDGLRRIPSDWSHRRMDLLGARLRCVTEQVLTSVNYYFHQRALSTDLIKTQTPAVCFEERPAEEWHVYGWVLDLVHTLEQTMNFTCSMSRPADRKFGSRNADGSWSGMVGMVGNDQADIIVATLDNTLARGSVVDFLISIDVTGFVMVMKAANQKGSVWTNYTSEFSGEVWVSLAALLCCSSVVLFVTLTYSPHETRRLSFPEICSLVIAALASQGCDCWTTATSGRIAWLTILCTAVLVSVHYTSWMYSALTINVPSYPFDGFQSLLDNGRYALGIVEGVSVETELKDSKDATVQRVWNELVKPRGLVSSVEEGLNRARENGFVFMIIESEFYGRDIDPCDYSMLPKRFFTFPAGFAVKKGSPLATLFNRA</sequence>
<dbReference type="EMBL" id="JQDR03009805">
    <property type="protein sequence ID" value="KAA0195185.1"/>
    <property type="molecule type" value="Genomic_DNA"/>
</dbReference>
<evidence type="ECO:0000256" key="4">
    <source>
        <dbReference type="ARBA" id="ARBA00022475"/>
    </source>
</evidence>
<reference evidence="15" key="1">
    <citation type="submission" date="2014-08" db="EMBL/GenBank/DDBJ databases">
        <authorList>
            <person name="Murali S."/>
            <person name="Richards S."/>
            <person name="Bandaranaike D."/>
            <person name="Bellair M."/>
            <person name="Blankenburg K."/>
            <person name="Chao H."/>
            <person name="Dinh H."/>
            <person name="Doddapaneni H."/>
            <person name="Dugan-Rocha S."/>
            <person name="Elkadiri S."/>
            <person name="Gnanaolivu R."/>
            <person name="Hughes D."/>
            <person name="Lee S."/>
            <person name="Li M."/>
            <person name="Ming W."/>
            <person name="Munidasa M."/>
            <person name="Muniz J."/>
            <person name="Nguyen L."/>
            <person name="Osuji N."/>
            <person name="Pu L.-L."/>
            <person name="Puazo M."/>
            <person name="Skinner E."/>
            <person name="Qu C."/>
            <person name="Quiroz J."/>
            <person name="Raj R."/>
            <person name="Weissenberger G."/>
            <person name="Xin Y."/>
            <person name="Zou X."/>
            <person name="Han Y."/>
            <person name="Worley K."/>
            <person name="Muzny D."/>
            <person name="Gibbs R."/>
        </authorList>
    </citation>
    <scope>NUCLEOTIDE SEQUENCE</scope>
    <source>
        <strain evidence="15">HAZT.00-mixed</strain>
        <tissue evidence="15">Whole organism</tissue>
    </source>
</reference>
<feature type="non-terminal residue" evidence="15">
    <location>
        <position position="374"/>
    </location>
</feature>
<dbReference type="GO" id="GO:0050906">
    <property type="term" value="P:detection of stimulus involved in sensory perception"/>
    <property type="evidence" value="ECO:0007669"/>
    <property type="project" value="UniProtKB-ARBA"/>
</dbReference>
<evidence type="ECO:0000256" key="11">
    <source>
        <dbReference type="ARBA" id="ARBA00023286"/>
    </source>
</evidence>
<dbReference type="InterPro" id="IPR019594">
    <property type="entry name" value="Glu/Gly-bd"/>
</dbReference>
<dbReference type="InterPro" id="IPR052192">
    <property type="entry name" value="Insect_Ionotropic_Sensory_Rcpt"/>
</dbReference>
<dbReference type="Proteomes" id="UP000711488">
    <property type="component" value="Unassembled WGS sequence"/>
</dbReference>
<evidence type="ECO:0000256" key="5">
    <source>
        <dbReference type="ARBA" id="ARBA00022692"/>
    </source>
</evidence>
<dbReference type="InterPro" id="IPR001320">
    <property type="entry name" value="Iontro_rcpt_C"/>
</dbReference>
<dbReference type="SMART" id="SM00918">
    <property type="entry name" value="Lig_chan-Glu_bd"/>
    <property type="match status" value="1"/>
</dbReference>
<reference evidence="15" key="2">
    <citation type="journal article" date="2018" name="Environ. Sci. Technol.">
        <title>The Toxicogenome of Hyalella azteca: A Model for Sediment Ecotoxicology and Evolutionary Toxicology.</title>
        <authorList>
            <person name="Poynton H.C."/>
            <person name="Hasenbein S."/>
            <person name="Benoit J.B."/>
            <person name="Sepulveda M.S."/>
            <person name="Poelchau M.F."/>
            <person name="Hughes D.S.T."/>
            <person name="Murali S.C."/>
            <person name="Chen S."/>
            <person name="Glastad K.M."/>
            <person name="Goodisman M.A.D."/>
            <person name="Werren J.H."/>
            <person name="Vineis J.H."/>
            <person name="Bowen J.L."/>
            <person name="Friedrich M."/>
            <person name="Jones J."/>
            <person name="Robertson H.M."/>
            <person name="Feyereisen R."/>
            <person name="Mechler-Hickson A."/>
            <person name="Mathers N."/>
            <person name="Lee C.E."/>
            <person name="Colbourne J.K."/>
            <person name="Biales A."/>
            <person name="Johnston J.S."/>
            <person name="Wellborn G.A."/>
            <person name="Rosendale A.J."/>
            <person name="Cridge A.G."/>
            <person name="Munoz-Torres M.C."/>
            <person name="Bain P.A."/>
            <person name="Manny A.R."/>
            <person name="Major K.M."/>
            <person name="Lambert F.N."/>
            <person name="Vulpe C.D."/>
            <person name="Tuck P."/>
            <person name="Blalock B.J."/>
            <person name="Lin Y.Y."/>
            <person name="Smith M.E."/>
            <person name="Ochoa-Acuna H."/>
            <person name="Chen M.M."/>
            <person name="Childers C.P."/>
            <person name="Qu J."/>
            <person name="Dugan S."/>
            <person name="Lee S.L."/>
            <person name="Chao H."/>
            <person name="Dinh H."/>
            <person name="Han Y."/>
            <person name="Doddapaneni H."/>
            <person name="Worley K.C."/>
            <person name="Muzny D.M."/>
            <person name="Gibbs R.A."/>
            <person name="Richards S."/>
        </authorList>
    </citation>
    <scope>NUCLEOTIDE SEQUENCE</scope>
    <source>
        <strain evidence="15">HAZT.00-mixed</strain>
        <tissue evidence="15">Whole organism</tissue>
    </source>
</reference>
<dbReference type="Gene3D" id="3.40.190.10">
    <property type="entry name" value="Periplasmic binding protein-like II"/>
    <property type="match status" value="3"/>
</dbReference>
<evidence type="ECO:0000256" key="10">
    <source>
        <dbReference type="ARBA" id="ARBA00023180"/>
    </source>
</evidence>
<reference evidence="15" key="3">
    <citation type="submission" date="2019-06" db="EMBL/GenBank/DDBJ databases">
        <authorList>
            <person name="Poynton C."/>
            <person name="Hasenbein S."/>
            <person name="Benoit J.B."/>
            <person name="Sepulveda M.S."/>
            <person name="Poelchau M.F."/>
            <person name="Murali S.C."/>
            <person name="Chen S."/>
            <person name="Glastad K.M."/>
            <person name="Werren J.H."/>
            <person name="Vineis J.H."/>
            <person name="Bowen J.L."/>
            <person name="Friedrich M."/>
            <person name="Jones J."/>
            <person name="Robertson H.M."/>
            <person name="Feyereisen R."/>
            <person name="Mechler-Hickson A."/>
            <person name="Mathers N."/>
            <person name="Lee C.E."/>
            <person name="Colbourne J.K."/>
            <person name="Biales A."/>
            <person name="Johnston J.S."/>
            <person name="Wellborn G.A."/>
            <person name="Rosendale A.J."/>
            <person name="Cridge A.G."/>
            <person name="Munoz-Torres M.C."/>
            <person name="Bain P.A."/>
            <person name="Manny A.R."/>
            <person name="Major K.M."/>
            <person name="Lambert F.N."/>
            <person name="Vulpe C.D."/>
            <person name="Tuck P."/>
            <person name="Blalock B.J."/>
            <person name="Lin Y.-Y."/>
            <person name="Smith M.E."/>
            <person name="Ochoa-Acuna H."/>
            <person name="Chen M.-J.M."/>
            <person name="Childers C.P."/>
            <person name="Qu J."/>
            <person name="Dugan S."/>
            <person name="Lee S.L."/>
            <person name="Chao H."/>
            <person name="Dinh H."/>
            <person name="Han Y."/>
            <person name="Doddapaneni H."/>
            <person name="Worley K.C."/>
            <person name="Muzny D.M."/>
            <person name="Gibbs R.A."/>
            <person name="Richards S."/>
        </authorList>
    </citation>
    <scope>NUCLEOTIDE SEQUENCE</scope>
    <source>
        <strain evidence="15">HAZT.00-mixed</strain>
        <tissue evidence="15">Whole organism</tissue>
    </source>
</reference>
<evidence type="ECO:0000313" key="15">
    <source>
        <dbReference type="EMBL" id="KAA0195185.1"/>
    </source>
</evidence>
<evidence type="ECO:0000259" key="14">
    <source>
        <dbReference type="SMART" id="SM00918"/>
    </source>
</evidence>
<accession>A0A6A0H0P9</accession>
<comment type="caution">
    <text evidence="15">The sequence shown here is derived from an EMBL/GenBank/DDBJ whole genome shotgun (WGS) entry which is preliminary data.</text>
</comment>
<name>A0A6A0H0P9_HYAAZ</name>
<dbReference type="GO" id="GO:0005886">
    <property type="term" value="C:plasma membrane"/>
    <property type="evidence" value="ECO:0007669"/>
    <property type="project" value="UniProtKB-SubCell"/>
</dbReference>
<keyword evidence="8 13" id="KW-0472">Membrane</keyword>
<evidence type="ECO:0000256" key="3">
    <source>
        <dbReference type="ARBA" id="ARBA00022448"/>
    </source>
</evidence>
<gene>
    <name evidence="15" type="ORF">HAZT_HAZT010321</name>
</gene>
<keyword evidence="3" id="KW-0813">Transport</keyword>
<dbReference type="Pfam" id="PF10613">
    <property type="entry name" value="Lig_chan-Glu_bd"/>
    <property type="match status" value="1"/>
</dbReference>
<protein>
    <submittedName>
        <fullName evidence="15">Ionotropic receptor 194</fullName>
    </submittedName>
</protein>
<comment type="similarity">
    <text evidence="2">Belongs to the glutamate-gated ion channel (TC 1.A.10.1) family.</text>
</comment>
<feature type="transmembrane region" description="Helical" evidence="13">
    <location>
        <begin position="230"/>
        <end position="251"/>
    </location>
</feature>
<keyword evidence="6 13" id="KW-1133">Transmembrane helix</keyword>
<proteinExistence type="inferred from homology"/>
<evidence type="ECO:0000256" key="8">
    <source>
        <dbReference type="ARBA" id="ARBA00023136"/>
    </source>
</evidence>
<dbReference type="AlphaFoldDB" id="A0A6A0H0P9"/>
<keyword evidence="12" id="KW-0407">Ion channel</keyword>
<evidence type="ECO:0000256" key="2">
    <source>
        <dbReference type="ARBA" id="ARBA00008685"/>
    </source>
</evidence>
<dbReference type="PANTHER" id="PTHR42643">
    <property type="entry name" value="IONOTROPIC RECEPTOR 20A-RELATED"/>
    <property type="match status" value="1"/>
</dbReference>
<feature type="non-terminal residue" evidence="15">
    <location>
        <position position="1"/>
    </location>
</feature>
<feature type="domain" description="Ionotropic glutamate receptor L-glutamate and glycine-binding" evidence="14">
    <location>
        <begin position="55"/>
        <end position="116"/>
    </location>
</feature>
<keyword evidence="7" id="KW-0406">Ion transport</keyword>
<evidence type="ECO:0000256" key="9">
    <source>
        <dbReference type="ARBA" id="ARBA00023170"/>
    </source>
</evidence>
<dbReference type="SUPFAM" id="SSF53850">
    <property type="entry name" value="Periplasmic binding protein-like II"/>
    <property type="match status" value="1"/>
</dbReference>
<keyword evidence="9 15" id="KW-0675">Receptor</keyword>
<comment type="subcellular location">
    <subcellularLocation>
        <location evidence="1">Cell membrane</location>
        <topology evidence="1">Multi-pass membrane protein</topology>
    </subcellularLocation>
</comment>
<feature type="transmembrane region" description="Helical" evidence="13">
    <location>
        <begin position="172"/>
        <end position="193"/>
    </location>
</feature>
<keyword evidence="11" id="KW-1071">Ligand-gated ion channel</keyword>
<evidence type="ECO:0000256" key="6">
    <source>
        <dbReference type="ARBA" id="ARBA00022989"/>
    </source>
</evidence>
<keyword evidence="4" id="KW-1003">Cell membrane</keyword>
<dbReference type="Pfam" id="PF00060">
    <property type="entry name" value="Lig_chan"/>
    <property type="match status" value="1"/>
</dbReference>
<keyword evidence="10" id="KW-0325">Glycoprotein</keyword>
<dbReference type="PANTHER" id="PTHR42643:SF24">
    <property type="entry name" value="IONOTROPIC RECEPTOR 60A"/>
    <property type="match status" value="1"/>
</dbReference>